<keyword evidence="2" id="KW-1185">Reference proteome</keyword>
<reference evidence="1 2" key="1">
    <citation type="submission" date="2016-06" db="EMBL/GenBank/DDBJ databases">
        <authorList>
            <person name="Kim H.J."/>
        </authorList>
    </citation>
    <scope>NUCLEOTIDE SEQUENCE [LARGE SCALE GENOMIC DNA]</scope>
    <source>
        <strain evidence="1 2">KFRI01</strain>
    </source>
</reference>
<sequence>MALDALENEDTQGFQTNPYYQALQAFENVILTPHIAYYTSAAVRDIVMTAFDNAYDVISTGISDNVVLN</sequence>
<dbReference type="RefSeq" id="WP_077282715.1">
    <property type="nucleotide sequence ID" value="NZ_CP016329.1"/>
</dbReference>
<dbReference type="Proteomes" id="UP000188147">
    <property type="component" value="Chromosome"/>
</dbReference>
<evidence type="ECO:0008006" key="3">
    <source>
        <dbReference type="Google" id="ProtNLM"/>
    </source>
</evidence>
<dbReference type="Gene3D" id="3.40.50.720">
    <property type="entry name" value="NAD(P)-binding Rossmann-like Domain"/>
    <property type="match status" value="2"/>
</dbReference>
<evidence type="ECO:0000313" key="1">
    <source>
        <dbReference type="EMBL" id="AQN80006.1"/>
    </source>
</evidence>
<organism evidence="1 2">
    <name type="scientific">Leuconostoc garlicum</name>
    <dbReference type="NCBI Taxonomy" id="255248"/>
    <lineage>
        <taxon>Bacteria</taxon>
        <taxon>Bacillati</taxon>
        <taxon>Bacillota</taxon>
        <taxon>Bacilli</taxon>
        <taxon>Lactobacillales</taxon>
        <taxon>Lactobacillaceae</taxon>
        <taxon>Leuconostoc</taxon>
    </lineage>
</organism>
<evidence type="ECO:0000313" key="2">
    <source>
        <dbReference type="Proteomes" id="UP000188147"/>
    </source>
</evidence>
<gene>
    <name evidence="1" type="ORF">A9176_06430</name>
</gene>
<proteinExistence type="predicted"/>
<name>A0ABM6HUF7_9LACO</name>
<dbReference type="EMBL" id="CP016329">
    <property type="protein sequence ID" value="AQN80006.1"/>
    <property type="molecule type" value="Genomic_DNA"/>
</dbReference>
<accession>A0ABM6HUF7</accession>
<protein>
    <recommendedName>
        <fullName evidence="3">D-lactate dehydrogenase</fullName>
    </recommendedName>
</protein>